<evidence type="ECO:0000313" key="12">
    <source>
        <dbReference type="Proteomes" id="UP001293593"/>
    </source>
</evidence>
<dbReference type="InterPro" id="IPR050202">
    <property type="entry name" value="Cyt/Deoxycyt_deaminase"/>
</dbReference>
<reference evidence="11" key="1">
    <citation type="submission" date="2023-10" db="EMBL/GenBank/DDBJ databases">
        <title>Chromosome-level genome of the transformable northern wattle, Acacia crassicarpa.</title>
        <authorList>
            <person name="Massaro I."/>
            <person name="Sinha N.R."/>
            <person name="Poethig S."/>
            <person name="Leichty A.R."/>
        </authorList>
    </citation>
    <scope>NUCLEOTIDE SEQUENCE</scope>
    <source>
        <strain evidence="11">Acra3RX</strain>
        <tissue evidence="11">Leaf</tissue>
    </source>
</reference>
<feature type="binding site" evidence="9">
    <location>
        <position position="77"/>
    </location>
    <ligand>
        <name>Zn(2+)</name>
        <dbReference type="ChEBI" id="CHEBI:29105"/>
        <note>catalytic</note>
    </ligand>
</feature>
<evidence type="ECO:0000256" key="2">
    <source>
        <dbReference type="ARBA" id="ARBA00011738"/>
    </source>
</evidence>
<proteinExistence type="inferred from homology"/>
<feature type="active site" description="Proton donor" evidence="7">
    <location>
        <position position="79"/>
    </location>
</feature>
<dbReference type="EC" id="3.5.4.5" evidence="3"/>
<dbReference type="InterPro" id="IPR016193">
    <property type="entry name" value="Cytidine_deaminase-like"/>
</dbReference>
<accession>A0AAE1N6Z4</accession>
<feature type="binding site" evidence="8">
    <location>
        <begin position="64"/>
        <end position="66"/>
    </location>
    <ligand>
        <name>substrate</name>
    </ligand>
</feature>
<keyword evidence="12" id="KW-1185">Reference proteome</keyword>
<dbReference type="CDD" id="cd01283">
    <property type="entry name" value="cytidine_deaminase"/>
    <property type="match status" value="2"/>
</dbReference>
<evidence type="ECO:0000256" key="4">
    <source>
        <dbReference type="ARBA" id="ARBA00022723"/>
    </source>
</evidence>
<protein>
    <recommendedName>
        <fullName evidence="3">cytidine deaminase</fullName>
        <ecNumber evidence="3">3.5.4.5</ecNumber>
    </recommendedName>
</protein>
<sequence>MDHPKFVIEVSEAESMAKSSGFTLKQLLPNLVVSAQTLARVPISNFHVGAVGVGPSGRIFFGVNLEFPGLPLHHSVHAEQFLVTNLFINGETNLDCLAVSAAPCGHCRQFLQEIRGAPDVKILITSDEEQGFTPLSQFLSHRFGPHDLLPDDIPLLLEPRHNGLNFSGEINNSPTGICNNGYHPNEKLKYAALEAANKSHAPYSGSPSGVALIDSDGKIYKGSYIESAAYNPSMGPVQAALVSYVAGGGGDYQQVVGAVLVEKEGAVVKQEQTAKLLLQSISSQCQFKTFFCTS</sequence>
<dbReference type="FunFam" id="3.40.140.10:FF:000006">
    <property type="entry name" value="Cytidine deaminase"/>
    <property type="match status" value="1"/>
</dbReference>
<feature type="domain" description="CMP/dCMP-type deaminase" evidence="10">
    <location>
        <begin position="23"/>
        <end position="146"/>
    </location>
</feature>
<dbReference type="Gene3D" id="3.40.140.10">
    <property type="entry name" value="Cytidine Deaminase, domain 2"/>
    <property type="match status" value="2"/>
</dbReference>
<dbReference type="SUPFAM" id="SSF53927">
    <property type="entry name" value="Cytidine deaminase-like"/>
    <property type="match status" value="2"/>
</dbReference>
<name>A0AAE1N6Z4_9FABA</name>
<keyword evidence="5" id="KW-0378">Hydrolase</keyword>
<dbReference type="PANTHER" id="PTHR11644">
    <property type="entry name" value="CYTIDINE DEAMINASE"/>
    <property type="match status" value="1"/>
</dbReference>
<dbReference type="InterPro" id="IPR016192">
    <property type="entry name" value="APOBEC/CMP_deaminase_Zn-bd"/>
</dbReference>
<evidence type="ECO:0000256" key="1">
    <source>
        <dbReference type="ARBA" id="ARBA00006576"/>
    </source>
</evidence>
<dbReference type="EMBL" id="JAWXYG010000001">
    <property type="protein sequence ID" value="KAK4283947.1"/>
    <property type="molecule type" value="Genomic_DNA"/>
</dbReference>
<evidence type="ECO:0000256" key="9">
    <source>
        <dbReference type="PIRSR" id="PIRSR006334-3"/>
    </source>
</evidence>
<dbReference type="NCBIfam" id="TIGR01355">
    <property type="entry name" value="cyt_deam_dimer"/>
    <property type="match status" value="1"/>
</dbReference>
<dbReference type="Pfam" id="PF00383">
    <property type="entry name" value="dCMP_cyt_deam_1"/>
    <property type="match status" value="1"/>
</dbReference>
<feature type="binding site" evidence="9">
    <location>
        <position position="104"/>
    </location>
    <ligand>
        <name>Zn(2+)</name>
        <dbReference type="ChEBI" id="CHEBI:29105"/>
        <note>catalytic</note>
    </ligand>
</feature>
<feature type="binding site" evidence="9">
    <location>
        <position position="107"/>
    </location>
    <ligand>
        <name>Zn(2+)</name>
        <dbReference type="ChEBI" id="CHEBI:29105"/>
        <note>catalytic</note>
    </ligand>
</feature>
<evidence type="ECO:0000256" key="8">
    <source>
        <dbReference type="PIRSR" id="PIRSR006334-2"/>
    </source>
</evidence>
<dbReference type="Proteomes" id="UP001293593">
    <property type="component" value="Unassembled WGS sequence"/>
</dbReference>
<evidence type="ECO:0000256" key="5">
    <source>
        <dbReference type="ARBA" id="ARBA00022801"/>
    </source>
</evidence>
<dbReference type="AlphaFoldDB" id="A0AAE1N6Z4"/>
<dbReference type="InterPro" id="IPR006263">
    <property type="entry name" value="Cyt_deam_dimer"/>
</dbReference>
<dbReference type="InterPro" id="IPR013171">
    <property type="entry name" value="Cyd/dCyd_deaminase_Zn-bd"/>
</dbReference>
<dbReference type="InterPro" id="IPR002125">
    <property type="entry name" value="CMP_dCMP_dom"/>
</dbReference>
<comment type="caution">
    <text evidence="11">The sequence shown here is derived from an EMBL/GenBank/DDBJ whole genome shotgun (WGS) entry which is preliminary data.</text>
</comment>
<evidence type="ECO:0000256" key="6">
    <source>
        <dbReference type="ARBA" id="ARBA00022833"/>
    </source>
</evidence>
<comment type="similarity">
    <text evidence="1">Belongs to the cytidine and deoxycytidylate deaminase family.</text>
</comment>
<evidence type="ECO:0000256" key="7">
    <source>
        <dbReference type="PIRSR" id="PIRSR006334-1"/>
    </source>
</evidence>
<keyword evidence="6 9" id="KW-0862">Zinc</keyword>
<dbReference type="GO" id="GO:0005829">
    <property type="term" value="C:cytosol"/>
    <property type="evidence" value="ECO:0007669"/>
    <property type="project" value="UniProtKB-ARBA"/>
</dbReference>
<evidence type="ECO:0000313" key="11">
    <source>
        <dbReference type="EMBL" id="KAK4283947.1"/>
    </source>
</evidence>
<dbReference type="Pfam" id="PF08211">
    <property type="entry name" value="dCMP_cyt_deam_2"/>
    <property type="match status" value="1"/>
</dbReference>
<dbReference type="GO" id="GO:0004126">
    <property type="term" value="F:cytidine deaminase activity"/>
    <property type="evidence" value="ECO:0007669"/>
    <property type="project" value="UniProtKB-EC"/>
</dbReference>
<comment type="subunit">
    <text evidence="2">Homodimer.</text>
</comment>
<dbReference type="PANTHER" id="PTHR11644:SF2">
    <property type="entry name" value="CYTIDINE DEAMINASE"/>
    <property type="match status" value="1"/>
</dbReference>
<organism evidence="11 12">
    <name type="scientific">Acacia crassicarpa</name>
    <name type="common">northern wattle</name>
    <dbReference type="NCBI Taxonomy" id="499986"/>
    <lineage>
        <taxon>Eukaryota</taxon>
        <taxon>Viridiplantae</taxon>
        <taxon>Streptophyta</taxon>
        <taxon>Embryophyta</taxon>
        <taxon>Tracheophyta</taxon>
        <taxon>Spermatophyta</taxon>
        <taxon>Magnoliopsida</taxon>
        <taxon>eudicotyledons</taxon>
        <taxon>Gunneridae</taxon>
        <taxon>Pentapetalae</taxon>
        <taxon>rosids</taxon>
        <taxon>fabids</taxon>
        <taxon>Fabales</taxon>
        <taxon>Fabaceae</taxon>
        <taxon>Caesalpinioideae</taxon>
        <taxon>mimosoid clade</taxon>
        <taxon>Acacieae</taxon>
        <taxon>Acacia</taxon>
    </lineage>
</organism>
<dbReference type="PROSITE" id="PS51747">
    <property type="entry name" value="CYT_DCMP_DEAMINASES_2"/>
    <property type="match status" value="2"/>
</dbReference>
<comment type="cofactor">
    <cofactor evidence="9">
        <name>Zn(2+)</name>
        <dbReference type="ChEBI" id="CHEBI:29105"/>
    </cofactor>
    <text evidence="9">Binds 1 zinc ion.</text>
</comment>
<evidence type="ECO:0000256" key="3">
    <source>
        <dbReference type="ARBA" id="ARBA00012783"/>
    </source>
</evidence>
<dbReference type="PIRSF" id="PIRSF006334">
    <property type="entry name" value="Cdd_plus_pseudo"/>
    <property type="match status" value="1"/>
</dbReference>
<dbReference type="GO" id="GO:0008270">
    <property type="term" value="F:zinc ion binding"/>
    <property type="evidence" value="ECO:0007669"/>
    <property type="project" value="InterPro"/>
</dbReference>
<feature type="domain" description="CMP/dCMP-type deaminase" evidence="10">
    <location>
        <begin position="183"/>
        <end position="294"/>
    </location>
</feature>
<dbReference type="GO" id="GO:0046135">
    <property type="term" value="P:pyrimidine nucleoside catabolic process"/>
    <property type="evidence" value="ECO:0007669"/>
    <property type="project" value="UniProtKB-ARBA"/>
</dbReference>
<dbReference type="PROSITE" id="PS00903">
    <property type="entry name" value="CYT_DCMP_DEAMINASES_1"/>
    <property type="match status" value="1"/>
</dbReference>
<dbReference type="FunFam" id="3.40.140.10:FF:000041">
    <property type="entry name" value="Cytidine deaminase"/>
    <property type="match status" value="1"/>
</dbReference>
<keyword evidence="4 9" id="KW-0479">Metal-binding</keyword>
<evidence type="ECO:0000259" key="10">
    <source>
        <dbReference type="PROSITE" id="PS51747"/>
    </source>
</evidence>
<dbReference type="GO" id="GO:0042803">
    <property type="term" value="F:protein homodimerization activity"/>
    <property type="evidence" value="ECO:0007669"/>
    <property type="project" value="UniProtKB-ARBA"/>
</dbReference>
<gene>
    <name evidence="11" type="ORF">QN277_000844</name>
</gene>
<dbReference type="NCBIfam" id="NF006537">
    <property type="entry name" value="PRK09027.1"/>
    <property type="match status" value="1"/>
</dbReference>